<gene>
    <name evidence="1" type="ORF">Voc01_034290</name>
</gene>
<keyword evidence="2" id="KW-1185">Reference proteome</keyword>
<dbReference type="NCBIfam" id="NF047389">
    <property type="entry name" value="ATPase_Sll1717"/>
    <property type="match status" value="1"/>
</dbReference>
<dbReference type="AlphaFoldDB" id="A0A8J3ZT46"/>
<protein>
    <submittedName>
        <fullName evidence="1">Uncharacterized protein</fullName>
    </submittedName>
</protein>
<evidence type="ECO:0000313" key="2">
    <source>
        <dbReference type="Proteomes" id="UP000635606"/>
    </source>
</evidence>
<dbReference type="InterPro" id="IPR059206">
    <property type="entry name" value="Sll1717-like"/>
</dbReference>
<dbReference type="RefSeq" id="WP_203928459.1">
    <property type="nucleotide sequence ID" value="NZ_BOPH01000043.1"/>
</dbReference>
<proteinExistence type="predicted"/>
<accession>A0A8J3ZT46</accession>
<reference evidence="1" key="1">
    <citation type="submission" date="2021-01" db="EMBL/GenBank/DDBJ databases">
        <title>Whole genome shotgun sequence of Virgisporangium ochraceum NBRC 16418.</title>
        <authorList>
            <person name="Komaki H."/>
            <person name="Tamura T."/>
        </authorList>
    </citation>
    <scope>NUCLEOTIDE SEQUENCE</scope>
    <source>
        <strain evidence="1">NBRC 16418</strain>
    </source>
</reference>
<organism evidence="1 2">
    <name type="scientific">Virgisporangium ochraceum</name>
    <dbReference type="NCBI Taxonomy" id="65505"/>
    <lineage>
        <taxon>Bacteria</taxon>
        <taxon>Bacillati</taxon>
        <taxon>Actinomycetota</taxon>
        <taxon>Actinomycetes</taxon>
        <taxon>Micromonosporales</taxon>
        <taxon>Micromonosporaceae</taxon>
        <taxon>Virgisporangium</taxon>
    </lineage>
</organism>
<evidence type="ECO:0000313" key="1">
    <source>
        <dbReference type="EMBL" id="GIJ68512.1"/>
    </source>
</evidence>
<sequence length="522" mass="58504">MPSHTAADVFTDEEPLGPTAIPPGIDLDELSLLHDPTASPNRLLKSRSPTFIVGRRGSGKTSLLLWQQQTPYGTSVQLRTDAIFSRVSAVVNRLRRDIVLTEEGVADVWNLLLWGPVAMRLLDRPHPDDPRAELSFLWEELKPLREAVRDEASGELRGDDIVLDLLADRLAQLVGSGEPILGADKLYQRFRVLDHPWTHCIRAAREIMKARRATVCVLIDSLENIGPGLETLTPTLRGLFHLVGRIGTGGANGGYRLRCCFPSELWPLINRISANPLKDFAQAMTLRWSAADLLHAANARLTGYLRQRHPQLLTSGDEPLQALLPRSVVNRLGVTEPTVSYMLRHTQLLPRQFIHILNRALHRAIVARGTPAVRPEEVLDAVAEVEAILCPEVFASYGHQFPDARAIAHRLLPNLPFRFDDSFLHQMCNRAGIRRSYGVEYPEVREMLAQMGIIGRFRSEDGYYLNAEFEYTVEGSLNLAPEDVYCLHPMFVRECKSRDVRLENMGARPVYPAGTPTTWVPA</sequence>
<comment type="caution">
    <text evidence="1">The sequence shown here is derived from an EMBL/GenBank/DDBJ whole genome shotgun (WGS) entry which is preliminary data.</text>
</comment>
<name>A0A8J3ZT46_9ACTN</name>
<dbReference type="Proteomes" id="UP000635606">
    <property type="component" value="Unassembled WGS sequence"/>
</dbReference>
<dbReference type="EMBL" id="BOPH01000043">
    <property type="protein sequence ID" value="GIJ68512.1"/>
    <property type="molecule type" value="Genomic_DNA"/>
</dbReference>